<keyword evidence="1" id="KW-0812">Transmembrane</keyword>
<dbReference type="EMBL" id="AMPO01000003">
    <property type="protein sequence ID" value="EKF86273.1"/>
    <property type="molecule type" value="Genomic_DNA"/>
</dbReference>
<comment type="caution">
    <text evidence="2">The sequence shown here is derived from an EMBL/GenBank/DDBJ whole genome shotgun (WGS) entry which is preliminary data.</text>
</comment>
<keyword evidence="1" id="KW-0472">Membrane</keyword>
<proteinExistence type="predicted"/>
<organism evidence="2 3">
    <name type="scientific">Methanobacterium formicicum (strain DSM 3637 / PP1)</name>
    <dbReference type="NCBI Taxonomy" id="1204725"/>
    <lineage>
        <taxon>Archaea</taxon>
        <taxon>Methanobacteriati</taxon>
        <taxon>Methanobacteriota</taxon>
        <taxon>Methanomada group</taxon>
        <taxon>Methanobacteria</taxon>
        <taxon>Methanobacteriales</taxon>
        <taxon>Methanobacteriaceae</taxon>
        <taxon>Methanobacterium</taxon>
    </lineage>
</organism>
<feature type="transmembrane region" description="Helical" evidence="1">
    <location>
        <begin position="269"/>
        <end position="287"/>
    </location>
</feature>
<evidence type="ECO:0000313" key="2">
    <source>
        <dbReference type="EMBL" id="EKF86273.1"/>
    </source>
</evidence>
<reference evidence="2 3" key="1">
    <citation type="journal article" date="2012" name="J. Bacteriol.">
        <title>Draft genome sequence of Methanobacterium formicicum DSM 3637, an archaebacterium isolated from the methane producer amoeba Pelomyxa palustris.</title>
        <authorList>
            <person name="Gutierrez G."/>
        </authorList>
    </citation>
    <scope>NUCLEOTIDE SEQUENCE [LARGE SCALE GENOMIC DNA]</scope>
    <source>
        <strain evidence="3">DSM 3637 / PP1</strain>
    </source>
</reference>
<protein>
    <submittedName>
        <fullName evidence="2">Uncharacterized protein</fullName>
    </submittedName>
</protein>
<dbReference type="RefSeq" id="WP_004030233.1">
    <property type="nucleotide sequence ID" value="NZ_AMPO01000003.1"/>
</dbReference>
<name>K2R173_METFP</name>
<evidence type="ECO:0000256" key="1">
    <source>
        <dbReference type="SAM" id="Phobius"/>
    </source>
</evidence>
<gene>
    <name evidence="2" type="ORF">A994_04935</name>
</gene>
<dbReference type="PATRIC" id="fig|1204725.3.peg.991"/>
<accession>K2R173</accession>
<feature type="transmembrane region" description="Helical" evidence="1">
    <location>
        <begin position="347"/>
        <end position="369"/>
    </location>
</feature>
<feature type="transmembrane region" description="Helical" evidence="1">
    <location>
        <begin position="293"/>
        <end position="315"/>
    </location>
</feature>
<feature type="transmembrane region" description="Helical" evidence="1">
    <location>
        <begin position="236"/>
        <end position="257"/>
    </location>
</feature>
<feature type="transmembrane region" description="Helical" evidence="1">
    <location>
        <begin position="21"/>
        <end position="39"/>
    </location>
</feature>
<evidence type="ECO:0000313" key="3">
    <source>
        <dbReference type="Proteomes" id="UP000007360"/>
    </source>
</evidence>
<dbReference type="OrthoDB" id="68608at2157"/>
<dbReference type="Proteomes" id="UP000007360">
    <property type="component" value="Unassembled WGS sequence"/>
</dbReference>
<keyword evidence="3" id="KW-1185">Reference proteome</keyword>
<keyword evidence="1" id="KW-1133">Transmembrane helix</keyword>
<dbReference type="AlphaFoldDB" id="K2R173"/>
<sequence>MGYLGELKEALRYKEVRKWSIFLLAVMAIVGSYMIFFAYENTYQEFDTFKYEIAPNETLTPGEMAIPDSAQKVYTGIYIDRIKSASLKDNIYSADFYVWFRWTGDRNPGDNFQVSSGTIEKKELINNSTHGDEKFALYKVSATISDNSELFRFPEDDQLLLLNIQDKSYGRDELVYVPDNESSENIFNVVLSGYHYLGLIVAEKPLYYDSAMGNNIEEDNTFSQFSAGMFFSREELTVLLFSLIGSFAAVFAALISLTIPYKNRYTVSVSALFVGIVNMVLITGLVPNGVISIAHLISSFGLFIIVLTLLESIAYHRFEYKSDRFKDKGEKDRVKRYKKVSKMQDKVSLIILATGYFLIVSTIIIIAWFNPALNYLP</sequence>